<name>A0ABR2EHX0_9ROSI</name>
<comment type="caution">
    <text evidence="4">The sequence shown here is derived from an EMBL/GenBank/DDBJ whole genome shotgun (WGS) entry which is preliminary data.</text>
</comment>
<keyword evidence="5" id="KW-1185">Reference proteome</keyword>
<protein>
    <submittedName>
        <fullName evidence="4">Uncharacterized protein</fullName>
    </submittedName>
</protein>
<feature type="transmembrane region" description="Helical" evidence="3">
    <location>
        <begin position="23"/>
        <end position="42"/>
    </location>
</feature>
<accession>A0ABR2EHX0</accession>
<evidence type="ECO:0000256" key="1">
    <source>
        <dbReference type="ARBA" id="ARBA00022741"/>
    </source>
</evidence>
<evidence type="ECO:0000313" key="4">
    <source>
        <dbReference type="EMBL" id="KAK8561063.1"/>
    </source>
</evidence>
<gene>
    <name evidence="4" type="ORF">V6N12_048139</name>
</gene>
<dbReference type="PANTHER" id="PTHR27005">
    <property type="entry name" value="WALL-ASSOCIATED RECEPTOR KINASE-LIKE 21"/>
    <property type="match status" value="1"/>
</dbReference>
<dbReference type="Proteomes" id="UP001472677">
    <property type="component" value="Unassembled WGS sequence"/>
</dbReference>
<proteinExistence type="predicted"/>
<evidence type="ECO:0000256" key="2">
    <source>
        <dbReference type="ARBA" id="ARBA00022840"/>
    </source>
</evidence>
<dbReference type="InterPro" id="IPR011009">
    <property type="entry name" value="Kinase-like_dom_sf"/>
</dbReference>
<evidence type="ECO:0000256" key="3">
    <source>
        <dbReference type="SAM" id="Phobius"/>
    </source>
</evidence>
<keyword evidence="3" id="KW-0812">Transmembrane</keyword>
<dbReference type="Gene3D" id="1.10.510.10">
    <property type="entry name" value="Transferase(Phosphotransferase) domain 1"/>
    <property type="match status" value="1"/>
</dbReference>
<organism evidence="4 5">
    <name type="scientific">Hibiscus sabdariffa</name>
    <name type="common">roselle</name>
    <dbReference type="NCBI Taxonomy" id="183260"/>
    <lineage>
        <taxon>Eukaryota</taxon>
        <taxon>Viridiplantae</taxon>
        <taxon>Streptophyta</taxon>
        <taxon>Embryophyta</taxon>
        <taxon>Tracheophyta</taxon>
        <taxon>Spermatophyta</taxon>
        <taxon>Magnoliopsida</taxon>
        <taxon>eudicotyledons</taxon>
        <taxon>Gunneridae</taxon>
        <taxon>Pentapetalae</taxon>
        <taxon>rosids</taxon>
        <taxon>malvids</taxon>
        <taxon>Malvales</taxon>
        <taxon>Malvaceae</taxon>
        <taxon>Malvoideae</taxon>
        <taxon>Hibiscus</taxon>
    </lineage>
</organism>
<dbReference type="EMBL" id="JBBPBM010000013">
    <property type="protein sequence ID" value="KAK8561063.1"/>
    <property type="molecule type" value="Genomic_DNA"/>
</dbReference>
<reference evidence="4 5" key="1">
    <citation type="journal article" date="2024" name="G3 (Bethesda)">
        <title>Genome assembly of Hibiscus sabdariffa L. provides insights into metabolisms of medicinal natural products.</title>
        <authorList>
            <person name="Kim T."/>
        </authorList>
    </citation>
    <scope>NUCLEOTIDE SEQUENCE [LARGE SCALE GENOMIC DNA]</scope>
    <source>
        <strain evidence="4">TK-2024</strain>
        <tissue evidence="4">Old leaves</tissue>
    </source>
</reference>
<keyword evidence="3" id="KW-1133">Transmembrane helix</keyword>
<dbReference type="InterPro" id="IPR045274">
    <property type="entry name" value="WAK-like"/>
</dbReference>
<dbReference type="SUPFAM" id="SSF56112">
    <property type="entry name" value="Protein kinase-like (PK-like)"/>
    <property type="match status" value="1"/>
</dbReference>
<keyword evidence="1" id="KW-0547">Nucleotide-binding</keyword>
<sequence>MGQLNQGSAISCSSDGKCSLGCISSVVSISLLIAVWQIYKAFKKRQNIKLKQKYFKRNGGLLLQIHSSDNHGGQGTVYKGMLMDGNIVAVKKSRMLEGNRFDEKKVEHFINEENLLFDILDSTIVNDSPMEEITAMAKLARRCLNLNGKKRPAMKQVAMELELIRASEAGVAIEECGDEESEKDEIIESWNANLSWSTSISITTESTTLPLNTTF</sequence>
<keyword evidence="2" id="KW-0067">ATP-binding</keyword>
<evidence type="ECO:0000313" key="5">
    <source>
        <dbReference type="Proteomes" id="UP001472677"/>
    </source>
</evidence>
<keyword evidence="3" id="KW-0472">Membrane</keyword>
<dbReference type="PANTHER" id="PTHR27005:SF521">
    <property type="entry name" value="WALL-ASSOCIATED RECEPTOR KINASE-LIKE 6"/>
    <property type="match status" value="1"/>
</dbReference>